<dbReference type="EMBL" id="CP137305">
    <property type="protein sequence ID" value="WQF75759.1"/>
    <property type="molecule type" value="Genomic_DNA"/>
</dbReference>
<dbReference type="AlphaFoldDB" id="A0AAX4HYG6"/>
<name>A0AAX4HYG6_9PEZI</name>
<sequence>MATIAERMSLLMVQEYIKRICRYSLDDTRSVSAACWGSRWRINQEINVGASTCQLVCEPCVHYAFAIEGKRQRVLQGWVIPNSKHTCWTPRLPEQVLLLYLHFFDICPRKTWKARDPKVSTE</sequence>
<evidence type="ECO:0000313" key="1">
    <source>
        <dbReference type="EMBL" id="WQF75759.1"/>
    </source>
</evidence>
<dbReference type="Proteomes" id="UP001322277">
    <property type="component" value="Chromosome 1"/>
</dbReference>
<dbReference type="GeneID" id="87937276"/>
<protein>
    <submittedName>
        <fullName evidence="1">Uncharacterized protein</fullName>
    </submittedName>
</protein>
<proteinExistence type="predicted"/>
<dbReference type="RefSeq" id="XP_062772983.1">
    <property type="nucleotide sequence ID" value="XM_062916932.1"/>
</dbReference>
<evidence type="ECO:0000313" key="2">
    <source>
        <dbReference type="Proteomes" id="UP001322277"/>
    </source>
</evidence>
<reference evidence="2" key="1">
    <citation type="journal article" date="2023" name="bioRxiv">
        <title>Complete genome of the Medicago anthracnose fungus, Colletotrichum destructivum, reveals a mini-chromosome-like region within a core chromosome.</title>
        <authorList>
            <person name="Lapalu N."/>
            <person name="Simon A."/>
            <person name="Lu A."/>
            <person name="Plaumann P.-L."/>
            <person name="Amselem J."/>
            <person name="Pigne S."/>
            <person name="Auger A."/>
            <person name="Koch C."/>
            <person name="Dallery J.-F."/>
            <person name="O'Connell R.J."/>
        </authorList>
    </citation>
    <scope>NUCLEOTIDE SEQUENCE [LARGE SCALE GENOMIC DNA]</scope>
    <source>
        <strain evidence="2">CBS 520.97</strain>
    </source>
</reference>
<dbReference type="KEGG" id="cdet:87937276"/>
<accession>A0AAX4HYG6</accession>
<gene>
    <name evidence="1" type="ORF">CDEST_00773</name>
</gene>
<organism evidence="1 2">
    <name type="scientific">Colletotrichum destructivum</name>
    <dbReference type="NCBI Taxonomy" id="34406"/>
    <lineage>
        <taxon>Eukaryota</taxon>
        <taxon>Fungi</taxon>
        <taxon>Dikarya</taxon>
        <taxon>Ascomycota</taxon>
        <taxon>Pezizomycotina</taxon>
        <taxon>Sordariomycetes</taxon>
        <taxon>Hypocreomycetidae</taxon>
        <taxon>Glomerellales</taxon>
        <taxon>Glomerellaceae</taxon>
        <taxon>Colletotrichum</taxon>
        <taxon>Colletotrichum destructivum species complex</taxon>
    </lineage>
</organism>
<keyword evidence="2" id="KW-1185">Reference proteome</keyword>